<reference evidence="2 3" key="1">
    <citation type="submission" date="2018-05" db="EMBL/GenBank/DDBJ databases">
        <title>Integrated omic analyses show evidence that a Ca. Accumulibacter phosphatis strain performs denitrification under micro-aerobic conditions.</title>
        <authorList>
            <person name="Camejo P.Y."/>
            <person name="Katherine M.D."/>
            <person name="Daniel N.R."/>
        </authorList>
    </citation>
    <scope>NUCLEOTIDE SEQUENCE [LARGE SCALE GENOMIC DNA]</scope>
    <source>
        <strain evidence="2">UW-LDO-IC</strain>
    </source>
</reference>
<accession>A0A369XU80</accession>
<proteinExistence type="predicted"/>
<dbReference type="Proteomes" id="UP000253831">
    <property type="component" value="Unassembled WGS sequence"/>
</dbReference>
<sequence length="210" mass="23388">MPKSGAAIEIQSITDAEMALIPRYCAYAQSFPKYNTPEGRQWEARLGEKSFSSIHHYCWGLVNLQRAMRSSTSRGRRLALLSTITGDFEYSIRGSAKDFVLLPEMLTRNGEVYLLRSLPSDANKSFSQARALKADYWPAYSRWVEFLMYSGKTTEAKILVKAGLKHSPNSKVLREQDRLLSGNSSKTAGPIEERPSAGTAEDATTPQSAQ</sequence>
<evidence type="ECO:0000313" key="3">
    <source>
        <dbReference type="Proteomes" id="UP000253831"/>
    </source>
</evidence>
<evidence type="ECO:0000256" key="1">
    <source>
        <dbReference type="SAM" id="MobiDB-lite"/>
    </source>
</evidence>
<organism evidence="2 3">
    <name type="scientific">Candidatus Accumulibacter meliphilus</name>
    <dbReference type="NCBI Taxonomy" id="2211374"/>
    <lineage>
        <taxon>Bacteria</taxon>
        <taxon>Pseudomonadati</taxon>
        <taxon>Pseudomonadota</taxon>
        <taxon>Betaproteobacteria</taxon>
        <taxon>Candidatus Accumulibacter</taxon>
    </lineage>
</organism>
<feature type="region of interest" description="Disordered" evidence="1">
    <location>
        <begin position="171"/>
        <end position="210"/>
    </location>
</feature>
<dbReference type="InterPro" id="IPR011990">
    <property type="entry name" value="TPR-like_helical_dom_sf"/>
</dbReference>
<evidence type="ECO:0000313" key="2">
    <source>
        <dbReference type="EMBL" id="RDE51747.1"/>
    </source>
</evidence>
<dbReference type="SUPFAM" id="SSF48452">
    <property type="entry name" value="TPR-like"/>
    <property type="match status" value="1"/>
</dbReference>
<protein>
    <submittedName>
        <fullName evidence="2">Uncharacterized protein</fullName>
    </submittedName>
</protein>
<dbReference type="EMBL" id="QPGA01000004">
    <property type="protein sequence ID" value="RDE51747.1"/>
    <property type="molecule type" value="Genomic_DNA"/>
</dbReference>
<comment type="caution">
    <text evidence="2">The sequence shown here is derived from an EMBL/GenBank/DDBJ whole genome shotgun (WGS) entry which is preliminary data.</text>
</comment>
<name>A0A369XU80_9PROT</name>
<gene>
    <name evidence="2" type="ORF">DVS81_03730</name>
</gene>
<dbReference type="AlphaFoldDB" id="A0A369XU80"/>